<accession>D3PUE8</accession>
<evidence type="ECO:0000256" key="1">
    <source>
        <dbReference type="SAM" id="MobiDB-lite"/>
    </source>
</evidence>
<dbReference type="Proteomes" id="UP000000844">
    <property type="component" value="Chromosome"/>
</dbReference>
<name>D3PUE8_STANL</name>
<dbReference type="eggNOG" id="ENOG502ZFB5">
    <property type="taxonomic scope" value="Bacteria"/>
</dbReference>
<gene>
    <name evidence="2" type="ordered locus">Snas_3293</name>
</gene>
<reference evidence="2 3" key="1">
    <citation type="journal article" date="2009" name="Stand. Genomic Sci.">
        <title>Complete genome sequence of Stackebrandtia nassauensis type strain (LLR-40K-21).</title>
        <authorList>
            <person name="Munk C."/>
            <person name="Lapidus A."/>
            <person name="Copeland A."/>
            <person name="Jando M."/>
            <person name="Mayilraj S."/>
            <person name="Glavina Del Rio T."/>
            <person name="Nolan M."/>
            <person name="Chen F."/>
            <person name="Lucas S."/>
            <person name="Tice H."/>
            <person name="Cheng J.F."/>
            <person name="Han C."/>
            <person name="Detter J.C."/>
            <person name="Bruce D."/>
            <person name="Goodwin L."/>
            <person name="Chain P."/>
            <person name="Pitluck S."/>
            <person name="Goker M."/>
            <person name="Ovchinikova G."/>
            <person name="Pati A."/>
            <person name="Ivanova N."/>
            <person name="Mavromatis K."/>
            <person name="Chen A."/>
            <person name="Palaniappan K."/>
            <person name="Land M."/>
            <person name="Hauser L."/>
            <person name="Chang Y.J."/>
            <person name="Jeffries C.D."/>
            <person name="Bristow J."/>
            <person name="Eisen J.A."/>
            <person name="Markowitz V."/>
            <person name="Hugenholtz P."/>
            <person name="Kyrpides N.C."/>
            <person name="Klenk H.P."/>
        </authorList>
    </citation>
    <scope>NUCLEOTIDE SEQUENCE [LARGE SCALE GENOMIC DNA]</scope>
    <source>
        <strain evidence="3">DSM 44728 / CIP 108903 / NRRL B-16338 / NBRC 102104 / LLR-40K-21</strain>
    </source>
</reference>
<proteinExistence type="predicted"/>
<organism evidence="2 3">
    <name type="scientific">Stackebrandtia nassauensis (strain DSM 44728 / CIP 108903 / NRRL B-16338 / NBRC 102104 / LLR-40K-21)</name>
    <dbReference type="NCBI Taxonomy" id="446470"/>
    <lineage>
        <taxon>Bacteria</taxon>
        <taxon>Bacillati</taxon>
        <taxon>Actinomycetota</taxon>
        <taxon>Actinomycetes</taxon>
        <taxon>Glycomycetales</taxon>
        <taxon>Glycomycetaceae</taxon>
        <taxon>Stackebrandtia</taxon>
    </lineage>
</organism>
<dbReference type="STRING" id="446470.Snas_3293"/>
<protein>
    <submittedName>
        <fullName evidence="2">Uncharacterized protein</fullName>
    </submittedName>
</protein>
<feature type="region of interest" description="Disordered" evidence="1">
    <location>
        <begin position="363"/>
        <end position="393"/>
    </location>
</feature>
<dbReference type="AlphaFoldDB" id="D3PUE8"/>
<sequence length="393" mass="43813">MRTLFDGEFNVSYGQLYLDGRIDPDEGAEPDLDNCFMGQTVGLMGAAIPGHLFVLTGTHSGSVPLTVEVHETEPSLDADAWEDVVEVSFESDADEVALIEWDGDFQSLDLSPGSYRVRYLCRGMDAASGHDRFDDDPVVDEYLLQFWPAPPQRDRIVKETSRSAAYWRRVAAEVPPPPSPEEVAEAKRIADERAAEKRRRYAERERWGEYSPSDRLRGLGGHVSKVAKRDPALAHATEAAGPDVQRAIACWAARRFCDATGLSDVDWIAEGLSQLERGVPLSPPLDDVEQTWRRFVEDPRVRDIVGPKLDRVPDAARQEMPFPALTEAAHPDPLRAAFDALWAASAGSGWRDVFTEVRERFPRLSAPPLPPEEPSRSQVSMTVVRRRASDEPR</sequence>
<evidence type="ECO:0000313" key="3">
    <source>
        <dbReference type="Proteomes" id="UP000000844"/>
    </source>
</evidence>
<keyword evidence="3" id="KW-1185">Reference proteome</keyword>
<dbReference type="RefSeq" id="WP_013018532.1">
    <property type="nucleotide sequence ID" value="NC_013947.1"/>
</dbReference>
<dbReference type="HOGENOM" id="CLU_037742_0_0_11"/>
<evidence type="ECO:0000313" key="2">
    <source>
        <dbReference type="EMBL" id="ADD42961.1"/>
    </source>
</evidence>
<dbReference type="KEGG" id="sna:Snas_3293"/>
<dbReference type="EMBL" id="CP001778">
    <property type="protein sequence ID" value="ADD42961.1"/>
    <property type="molecule type" value="Genomic_DNA"/>
</dbReference>